<accession>A0A0M6YHC5</accession>
<name>A0A0M6YHC5_9RHOB</name>
<feature type="coiled-coil region" evidence="1">
    <location>
        <begin position="18"/>
        <end position="45"/>
    </location>
</feature>
<evidence type="ECO:0000313" key="3">
    <source>
        <dbReference type="Proteomes" id="UP000049222"/>
    </source>
</evidence>
<reference evidence="2 3" key="1">
    <citation type="submission" date="2015-07" db="EMBL/GenBank/DDBJ databases">
        <authorList>
            <person name="Noorani M."/>
        </authorList>
    </citation>
    <scope>NUCLEOTIDE SEQUENCE [LARGE SCALE GENOMIC DNA]</scope>
    <source>
        <strain evidence="2 3">CECT 7802</strain>
    </source>
</reference>
<evidence type="ECO:0000313" key="2">
    <source>
        <dbReference type="EMBL" id="CTQ49095.1"/>
    </source>
</evidence>
<keyword evidence="3" id="KW-1185">Reference proteome</keyword>
<evidence type="ECO:0000256" key="1">
    <source>
        <dbReference type="SAM" id="Coils"/>
    </source>
</evidence>
<gene>
    <name evidence="2" type="ORF">JDO7802_01105</name>
</gene>
<dbReference type="STRING" id="420998.JDO7802_01105"/>
<dbReference type="AlphaFoldDB" id="A0A0M6YHC5"/>
<proteinExistence type="predicted"/>
<protein>
    <submittedName>
        <fullName evidence="2">Uncharacterized protein</fullName>
    </submittedName>
</protein>
<keyword evidence="1" id="KW-0175">Coiled coil</keyword>
<dbReference type="EMBL" id="CXSU01000011">
    <property type="protein sequence ID" value="CTQ49095.1"/>
    <property type="molecule type" value="Genomic_DNA"/>
</dbReference>
<dbReference type="Proteomes" id="UP000049222">
    <property type="component" value="Unassembled WGS sequence"/>
</dbReference>
<organism evidence="2 3">
    <name type="scientific">Jannaschia donghaensis</name>
    <dbReference type="NCBI Taxonomy" id="420998"/>
    <lineage>
        <taxon>Bacteria</taxon>
        <taxon>Pseudomonadati</taxon>
        <taxon>Pseudomonadota</taxon>
        <taxon>Alphaproteobacteria</taxon>
        <taxon>Rhodobacterales</taxon>
        <taxon>Roseobacteraceae</taxon>
        <taxon>Jannaschia</taxon>
    </lineage>
</organism>
<sequence length="108" mass="12543">MTRAERLALLGRLARLRADRASGRLAKVQVLIDEMERRADAMRDVPDAPFDSMAESVMRDRWERWRGQNLARINLHVARLNTVAQPQREAQARETARAAILEKLQKRR</sequence>